<evidence type="ECO:0000313" key="1">
    <source>
        <dbReference type="EMBL" id="EEH51324.1"/>
    </source>
</evidence>
<dbReference type="KEGG" id="mpp:MICPUCDRAFT_9279"/>
<dbReference type="GO" id="GO:0010343">
    <property type="term" value="P:singlet oxygen-mediated programmed cell death"/>
    <property type="evidence" value="ECO:0007669"/>
    <property type="project" value="InterPro"/>
</dbReference>
<dbReference type="Proteomes" id="UP000001876">
    <property type="component" value="Unassembled WGS sequence"/>
</dbReference>
<feature type="non-terminal residue" evidence="1">
    <location>
        <position position="105"/>
    </location>
</feature>
<dbReference type="OrthoDB" id="722566at2759"/>
<dbReference type="PANTHER" id="PTHR33917:SF3">
    <property type="entry name" value="PROTEIN EXECUTER 1, CHLOROPLASTIC"/>
    <property type="match status" value="1"/>
</dbReference>
<dbReference type="PANTHER" id="PTHR33917">
    <property type="entry name" value="PROTEIN EXECUTER 1, CHLOROPLASTIC"/>
    <property type="match status" value="1"/>
</dbReference>
<dbReference type="STRING" id="564608.C1N9A5"/>
<dbReference type="RefSeq" id="XP_003064419.1">
    <property type="nucleotide sequence ID" value="XM_003064373.1"/>
</dbReference>
<dbReference type="InterPro" id="IPR044680">
    <property type="entry name" value="EX1/2"/>
</dbReference>
<dbReference type="AlphaFoldDB" id="C1N9A5"/>
<dbReference type="Pfam" id="PF12014">
    <property type="entry name" value="Cyclin_D1_bind"/>
    <property type="match status" value="1"/>
</dbReference>
<accession>C1N9A5</accession>
<dbReference type="eggNOG" id="ENOG502QQS3">
    <property type="taxonomic scope" value="Eukaryota"/>
</dbReference>
<sequence length="105" mass="11170">VTAVKLTGDANVPAGAASFRARVGAEHRLESSFSYPDELGVVARYKGQGRVAKPGFTERIWVDGELLLLDGRGGSLTGGAELGFVWAVPGERRLLILFSSLELPD</sequence>
<organism evidence="2">
    <name type="scientific">Micromonas pusilla (strain CCMP1545)</name>
    <name type="common">Picoplanktonic green alga</name>
    <dbReference type="NCBI Taxonomy" id="564608"/>
    <lineage>
        <taxon>Eukaryota</taxon>
        <taxon>Viridiplantae</taxon>
        <taxon>Chlorophyta</taxon>
        <taxon>Mamiellophyceae</taxon>
        <taxon>Mamiellales</taxon>
        <taxon>Mamiellaceae</taxon>
        <taxon>Micromonas</taxon>
    </lineage>
</organism>
<protein>
    <submittedName>
        <fullName evidence="1">Predicted protein</fullName>
    </submittedName>
</protein>
<dbReference type="OMA" id="GFTERIW"/>
<dbReference type="EMBL" id="GG663751">
    <property type="protein sequence ID" value="EEH51324.1"/>
    <property type="molecule type" value="Genomic_DNA"/>
</dbReference>
<evidence type="ECO:0000313" key="2">
    <source>
        <dbReference type="Proteomes" id="UP000001876"/>
    </source>
</evidence>
<keyword evidence="2" id="KW-1185">Reference proteome</keyword>
<proteinExistence type="predicted"/>
<gene>
    <name evidence="1" type="ORF">MICPUCDRAFT_9279</name>
</gene>
<name>C1N9A5_MICPC</name>
<dbReference type="GeneID" id="9689860"/>
<dbReference type="GO" id="GO:0042651">
    <property type="term" value="C:thylakoid membrane"/>
    <property type="evidence" value="ECO:0007669"/>
    <property type="project" value="TreeGrafter"/>
</dbReference>
<reference evidence="1 2" key="1">
    <citation type="journal article" date="2009" name="Science">
        <title>Green evolution and dynamic adaptations revealed by genomes of the marine picoeukaryotes Micromonas.</title>
        <authorList>
            <person name="Worden A.Z."/>
            <person name="Lee J.H."/>
            <person name="Mock T."/>
            <person name="Rouze P."/>
            <person name="Simmons M.P."/>
            <person name="Aerts A.L."/>
            <person name="Allen A.E."/>
            <person name="Cuvelier M.L."/>
            <person name="Derelle E."/>
            <person name="Everett M.V."/>
            <person name="Foulon E."/>
            <person name="Grimwood J."/>
            <person name="Gundlach H."/>
            <person name="Henrissat B."/>
            <person name="Napoli C."/>
            <person name="McDonald S.M."/>
            <person name="Parker M.S."/>
            <person name="Rombauts S."/>
            <person name="Salamov A."/>
            <person name="Von Dassow P."/>
            <person name="Badger J.H."/>
            <person name="Coutinho P.M."/>
            <person name="Demir E."/>
            <person name="Dubchak I."/>
            <person name="Gentemann C."/>
            <person name="Eikrem W."/>
            <person name="Gready J.E."/>
            <person name="John U."/>
            <person name="Lanier W."/>
            <person name="Lindquist E.A."/>
            <person name="Lucas S."/>
            <person name="Mayer K.F."/>
            <person name="Moreau H."/>
            <person name="Not F."/>
            <person name="Otillar R."/>
            <person name="Panaud O."/>
            <person name="Pangilinan J."/>
            <person name="Paulsen I."/>
            <person name="Piegu B."/>
            <person name="Poliakov A."/>
            <person name="Robbens S."/>
            <person name="Schmutz J."/>
            <person name="Toulza E."/>
            <person name="Wyss T."/>
            <person name="Zelensky A."/>
            <person name="Zhou K."/>
            <person name="Armbrust E.V."/>
            <person name="Bhattacharya D."/>
            <person name="Goodenough U.W."/>
            <person name="Van de Peer Y."/>
            <person name="Grigoriev I.V."/>
        </authorList>
    </citation>
    <scope>NUCLEOTIDE SEQUENCE [LARGE SCALE GENOMIC DNA]</scope>
    <source>
        <strain evidence="1 2">CCMP1545</strain>
    </source>
</reference>
<feature type="non-terminal residue" evidence="1">
    <location>
        <position position="1"/>
    </location>
</feature>